<feature type="domain" description="DUF3846" evidence="1">
    <location>
        <begin position="1"/>
        <end position="88"/>
    </location>
</feature>
<dbReference type="Proteomes" id="UP000003577">
    <property type="component" value="Unassembled WGS sequence"/>
</dbReference>
<protein>
    <recommendedName>
        <fullName evidence="1">DUF3846 domain-containing protein</fullName>
    </recommendedName>
</protein>
<evidence type="ECO:0000313" key="2">
    <source>
        <dbReference type="EMBL" id="EDK23762.1"/>
    </source>
</evidence>
<accession>A5KP80</accession>
<sequence length="119" mass="12905">MKTVKVTTDNKVSIIDVDFSDFKSIQQAIGGSFETVHTQLMADYFKNPSVIMLVDEEGLVKGLSENALGCALYGTARHGYPIVGDLIFGIVVGEDIVGPENPEAMIERLIGTFIGLKRV</sequence>
<dbReference type="InterPro" id="IPR024559">
    <property type="entry name" value="DUF3846"/>
</dbReference>
<dbReference type="RefSeq" id="WP_004846292.1">
    <property type="nucleotide sequence ID" value="NZ_DS264349.1"/>
</dbReference>
<organism evidence="2 3">
    <name type="scientific">[Ruminococcus] torques ATCC 27756</name>
    <dbReference type="NCBI Taxonomy" id="411460"/>
    <lineage>
        <taxon>Bacteria</taxon>
        <taxon>Bacillati</taxon>
        <taxon>Bacillota</taxon>
        <taxon>Clostridia</taxon>
        <taxon>Lachnospirales</taxon>
        <taxon>Lachnospiraceae</taxon>
        <taxon>Mediterraneibacter</taxon>
    </lineage>
</organism>
<dbReference type="Pfam" id="PF12957">
    <property type="entry name" value="DUF3846"/>
    <property type="match status" value="1"/>
</dbReference>
<gene>
    <name evidence="2" type="ORF">RUMTOR_02064</name>
</gene>
<comment type="caution">
    <text evidence="2">The sequence shown here is derived from an EMBL/GenBank/DDBJ whole genome shotgun (WGS) entry which is preliminary data.</text>
</comment>
<name>A5KP80_9FIRM</name>
<reference evidence="2 3" key="2">
    <citation type="submission" date="2007-04" db="EMBL/GenBank/DDBJ databases">
        <title>Draft genome sequence of Ruminococcus torques (ATCC 27756).</title>
        <authorList>
            <person name="Sudarsanam P."/>
            <person name="Ley R."/>
            <person name="Guruge J."/>
            <person name="Turnbaugh P.J."/>
            <person name="Mahowald M."/>
            <person name="Liep D."/>
            <person name="Gordon J."/>
        </authorList>
    </citation>
    <scope>NUCLEOTIDE SEQUENCE [LARGE SCALE GENOMIC DNA]</scope>
    <source>
        <strain evidence="2 3">ATCC 27756</strain>
    </source>
</reference>
<evidence type="ECO:0000259" key="1">
    <source>
        <dbReference type="Pfam" id="PF12957"/>
    </source>
</evidence>
<dbReference type="AlphaFoldDB" id="A5KP80"/>
<dbReference type="PaxDb" id="411460-RUMTOR_02064"/>
<dbReference type="EMBL" id="AAVP02000011">
    <property type="protein sequence ID" value="EDK23762.1"/>
    <property type="molecule type" value="Genomic_DNA"/>
</dbReference>
<proteinExistence type="predicted"/>
<reference evidence="2 3" key="1">
    <citation type="submission" date="2007-03" db="EMBL/GenBank/DDBJ databases">
        <authorList>
            <person name="Fulton L."/>
            <person name="Clifton S."/>
            <person name="Fulton B."/>
            <person name="Xu J."/>
            <person name="Minx P."/>
            <person name="Pepin K.H."/>
            <person name="Johnson M."/>
            <person name="Thiruvilangam P."/>
            <person name="Bhonagiri V."/>
            <person name="Nash W.E."/>
            <person name="Mardis E.R."/>
            <person name="Wilson R.K."/>
        </authorList>
    </citation>
    <scope>NUCLEOTIDE SEQUENCE [LARGE SCALE GENOMIC DNA]</scope>
    <source>
        <strain evidence="2 3">ATCC 27756</strain>
    </source>
</reference>
<evidence type="ECO:0000313" key="3">
    <source>
        <dbReference type="Proteomes" id="UP000003577"/>
    </source>
</evidence>
<dbReference type="HOGENOM" id="CLU_2058341_0_0_9"/>